<dbReference type="EMBL" id="FUEG01000006">
    <property type="protein sequence ID" value="SJL06022.1"/>
    <property type="molecule type" value="Genomic_DNA"/>
</dbReference>
<dbReference type="InterPro" id="IPR013885">
    <property type="entry name" value="DUF1764_euk"/>
</dbReference>
<accession>A0A284RB95</accession>
<feature type="compositionally biased region" description="Basic and acidic residues" evidence="1">
    <location>
        <begin position="39"/>
        <end position="57"/>
    </location>
</feature>
<name>A0A284RB95_ARMOS</name>
<dbReference type="OrthoDB" id="20835at2759"/>
<proteinExistence type="predicted"/>
<feature type="compositionally biased region" description="Basic and acidic residues" evidence="1">
    <location>
        <begin position="78"/>
        <end position="118"/>
    </location>
</feature>
<gene>
    <name evidence="2" type="ORF">ARMOST_09358</name>
</gene>
<sequence>MPVSEIDDIFAAKAKPRLPATSSSSSSTMKKSKKRRRDHTTDSTNDNHEPPPKKRVPETIIDSSSSIVSAPKRIKQTKGSDRSKIKPSKSEKDSKDTEERFKDSRGSGPRRKTEEGWSVYKEDELGMTNEGGGASVLCEALSSSQLSQIPLCALLTVTAVSAFIRTVVPS</sequence>
<evidence type="ECO:0000313" key="2">
    <source>
        <dbReference type="EMBL" id="SJL06022.1"/>
    </source>
</evidence>
<evidence type="ECO:0000256" key="1">
    <source>
        <dbReference type="SAM" id="MobiDB-lite"/>
    </source>
</evidence>
<dbReference type="PANTHER" id="PTHR34066">
    <property type="entry name" value="GROWTH FACTOR 2"/>
    <property type="match status" value="1"/>
</dbReference>
<evidence type="ECO:0000313" key="3">
    <source>
        <dbReference type="Proteomes" id="UP000219338"/>
    </source>
</evidence>
<dbReference type="AlphaFoldDB" id="A0A284RB95"/>
<protein>
    <submittedName>
        <fullName evidence="2">Uncharacterized protein</fullName>
    </submittedName>
</protein>
<dbReference type="Proteomes" id="UP000219338">
    <property type="component" value="Unassembled WGS sequence"/>
</dbReference>
<feature type="region of interest" description="Disordered" evidence="1">
    <location>
        <begin position="1"/>
        <end position="118"/>
    </location>
</feature>
<dbReference type="Pfam" id="PF08576">
    <property type="entry name" value="DUF1764"/>
    <property type="match status" value="1"/>
</dbReference>
<reference evidence="3" key="1">
    <citation type="journal article" date="2017" name="Nat. Ecol. Evol.">
        <title>Genome expansion and lineage-specific genetic innovations in the forest pathogenic fungi Armillaria.</title>
        <authorList>
            <person name="Sipos G."/>
            <person name="Prasanna A.N."/>
            <person name="Walter M.C."/>
            <person name="O'Connor E."/>
            <person name="Balint B."/>
            <person name="Krizsan K."/>
            <person name="Kiss B."/>
            <person name="Hess J."/>
            <person name="Varga T."/>
            <person name="Slot J."/>
            <person name="Riley R."/>
            <person name="Boka B."/>
            <person name="Rigling D."/>
            <person name="Barry K."/>
            <person name="Lee J."/>
            <person name="Mihaltcheva S."/>
            <person name="LaButti K."/>
            <person name="Lipzen A."/>
            <person name="Waldron R."/>
            <person name="Moloney N.M."/>
            <person name="Sperisen C."/>
            <person name="Kredics L."/>
            <person name="Vagvoelgyi C."/>
            <person name="Patrignani A."/>
            <person name="Fitzpatrick D."/>
            <person name="Nagy I."/>
            <person name="Doyle S."/>
            <person name="Anderson J.B."/>
            <person name="Grigoriev I.V."/>
            <person name="Gueldener U."/>
            <person name="Muensterkoetter M."/>
            <person name="Nagy L.G."/>
        </authorList>
    </citation>
    <scope>NUCLEOTIDE SEQUENCE [LARGE SCALE GENOMIC DNA]</scope>
    <source>
        <strain evidence="3">C18/9</strain>
    </source>
</reference>
<organism evidence="2 3">
    <name type="scientific">Armillaria ostoyae</name>
    <name type="common">Armillaria root rot fungus</name>
    <dbReference type="NCBI Taxonomy" id="47428"/>
    <lineage>
        <taxon>Eukaryota</taxon>
        <taxon>Fungi</taxon>
        <taxon>Dikarya</taxon>
        <taxon>Basidiomycota</taxon>
        <taxon>Agaricomycotina</taxon>
        <taxon>Agaricomycetes</taxon>
        <taxon>Agaricomycetidae</taxon>
        <taxon>Agaricales</taxon>
        <taxon>Marasmiineae</taxon>
        <taxon>Physalacriaceae</taxon>
        <taxon>Armillaria</taxon>
    </lineage>
</organism>
<keyword evidence="3" id="KW-1185">Reference proteome</keyword>
<dbReference type="PANTHER" id="PTHR34066:SF1">
    <property type="entry name" value="DUF1764 FAMILY PROTEIN"/>
    <property type="match status" value="1"/>
</dbReference>
<dbReference type="OMA" id="WNVYKAD"/>